<feature type="domain" description="RNA polymerase sigma factor 70 region 4 type 2" evidence="8">
    <location>
        <begin position="289"/>
        <end position="339"/>
    </location>
</feature>
<comment type="subunit">
    <text evidence="2">Interacts transiently with the RNA polymerase catalytic core formed by RpoA, RpoB, RpoC and RpoZ (2 alpha, 1 beta, 1 beta' and 1 omega subunit) to form the RNA polymerase holoenzyme that can initiate transcription.</text>
</comment>
<dbReference type="EMBL" id="SJKB01000034">
    <property type="protein sequence ID" value="TCC46255.1"/>
    <property type="molecule type" value="Genomic_DNA"/>
</dbReference>
<evidence type="ECO:0000259" key="9">
    <source>
        <dbReference type="Pfam" id="PF12680"/>
    </source>
</evidence>
<feature type="domain" description="RNA polymerase sigma-70 region 2" evidence="7">
    <location>
        <begin position="190"/>
        <end position="253"/>
    </location>
</feature>
<dbReference type="InterPro" id="IPR037401">
    <property type="entry name" value="SnoaL-like"/>
</dbReference>
<comment type="caution">
    <text evidence="10">The sequence shown here is derived from an EMBL/GenBank/DDBJ whole genome shotgun (WGS) entry which is preliminary data.</text>
</comment>
<organism evidence="10 11">
    <name type="scientific">Kribbella pittospori</name>
    <dbReference type="NCBI Taxonomy" id="722689"/>
    <lineage>
        <taxon>Bacteria</taxon>
        <taxon>Bacillati</taxon>
        <taxon>Actinomycetota</taxon>
        <taxon>Actinomycetes</taxon>
        <taxon>Propionibacteriales</taxon>
        <taxon>Kribbellaceae</taxon>
        <taxon>Kribbella</taxon>
    </lineage>
</organism>
<dbReference type="InterPro" id="IPR013249">
    <property type="entry name" value="RNA_pol_sigma70_r4_t2"/>
</dbReference>
<evidence type="ECO:0000256" key="2">
    <source>
        <dbReference type="ARBA" id="ARBA00011344"/>
    </source>
</evidence>
<reference evidence="10 11" key="1">
    <citation type="submission" date="2019-02" db="EMBL/GenBank/DDBJ databases">
        <title>Kribbella capetownensis sp. nov. and Kribbella speibonae sp. nov., isolated from soil.</title>
        <authorList>
            <person name="Curtis S.M."/>
            <person name="Norton I."/>
            <person name="Everest G.J."/>
            <person name="Meyers P.R."/>
        </authorList>
    </citation>
    <scope>NUCLEOTIDE SEQUENCE [LARGE SCALE GENOMIC DNA]</scope>
    <source>
        <strain evidence="10 11">NRRL B-24813</strain>
    </source>
</reference>
<dbReference type="CDD" id="cd06171">
    <property type="entry name" value="Sigma70_r4"/>
    <property type="match status" value="1"/>
</dbReference>
<dbReference type="InterPro" id="IPR032710">
    <property type="entry name" value="NTF2-like_dom_sf"/>
</dbReference>
<keyword evidence="11" id="KW-1185">Reference proteome</keyword>
<proteinExistence type="inferred from homology"/>
<evidence type="ECO:0000259" key="8">
    <source>
        <dbReference type="Pfam" id="PF08281"/>
    </source>
</evidence>
<dbReference type="Pfam" id="PF12680">
    <property type="entry name" value="SnoaL_2"/>
    <property type="match status" value="1"/>
</dbReference>
<keyword evidence="5" id="KW-0804">Transcription</keyword>
<keyword evidence="4" id="KW-0731">Sigma factor</keyword>
<dbReference type="InterPro" id="IPR052704">
    <property type="entry name" value="ECF_Sigma-70_Domain"/>
</dbReference>
<dbReference type="InterPro" id="IPR007627">
    <property type="entry name" value="RNA_pol_sigma70_r2"/>
</dbReference>
<comment type="similarity">
    <text evidence="1">Belongs to the sigma-70 factor family. ECF subfamily.</text>
</comment>
<dbReference type="InterPro" id="IPR013325">
    <property type="entry name" value="RNA_pol_sigma_r2"/>
</dbReference>
<evidence type="ECO:0000256" key="6">
    <source>
        <dbReference type="SAM" id="MobiDB-lite"/>
    </source>
</evidence>
<dbReference type="GO" id="GO:0016987">
    <property type="term" value="F:sigma factor activity"/>
    <property type="evidence" value="ECO:0007669"/>
    <property type="project" value="UniProtKB-KW"/>
</dbReference>
<dbReference type="InterPro" id="IPR013324">
    <property type="entry name" value="RNA_pol_sigma_r3/r4-like"/>
</dbReference>
<dbReference type="NCBIfam" id="NF007214">
    <property type="entry name" value="PRK09636.1"/>
    <property type="match status" value="1"/>
</dbReference>
<feature type="compositionally biased region" description="Low complexity" evidence="6">
    <location>
        <begin position="25"/>
        <end position="37"/>
    </location>
</feature>
<accession>A0A4R0JVI9</accession>
<dbReference type="NCBIfam" id="TIGR02957">
    <property type="entry name" value="SigX4"/>
    <property type="match status" value="1"/>
</dbReference>
<evidence type="ECO:0000256" key="3">
    <source>
        <dbReference type="ARBA" id="ARBA00023015"/>
    </source>
</evidence>
<evidence type="ECO:0000313" key="11">
    <source>
        <dbReference type="Proteomes" id="UP000291144"/>
    </source>
</evidence>
<dbReference type="InterPro" id="IPR014303">
    <property type="entry name" value="RNA_pol_sigma-70_ECF"/>
</dbReference>
<dbReference type="NCBIfam" id="TIGR02937">
    <property type="entry name" value="sigma70-ECF"/>
    <property type="match status" value="1"/>
</dbReference>
<evidence type="ECO:0000313" key="10">
    <source>
        <dbReference type="EMBL" id="TCC46255.1"/>
    </source>
</evidence>
<dbReference type="PANTHER" id="PTHR30173:SF36">
    <property type="entry name" value="ECF RNA POLYMERASE SIGMA FACTOR SIGJ"/>
    <property type="match status" value="1"/>
</dbReference>
<gene>
    <name evidence="10" type="ORF">E0H73_44155</name>
</gene>
<dbReference type="SUPFAM" id="SSF88946">
    <property type="entry name" value="Sigma2 domain of RNA polymerase sigma factors"/>
    <property type="match status" value="1"/>
</dbReference>
<evidence type="ECO:0000256" key="5">
    <source>
        <dbReference type="ARBA" id="ARBA00023163"/>
    </source>
</evidence>
<dbReference type="Pfam" id="PF04542">
    <property type="entry name" value="Sigma70_r2"/>
    <property type="match status" value="1"/>
</dbReference>
<dbReference type="OrthoDB" id="3211555at2"/>
<dbReference type="Gene3D" id="1.10.1740.10">
    <property type="match status" value="1"/>
</dbReference>
<evidence type="ECO:0000259" key="7">
    <source>
        <dbReference type="Pfam" id="PF04542"/>
    </source>
</evidence>
<dbReference type="Pfam" id="PF08281">
    <property type="entry name" value="Sigma70_r4_2"/>
    <property type="match status" value="1"/>
</dbReference>
<dbReference type="SUPFAM" id="SSF54427">
    <property type="entry name" value="NTF2-like"/>
    <property type="match status" value="1"/>
</dbReference>
<dbReference type="SUPFAM" id="SSF88659">
    <property type="entry name" value="Sigma3 and sigma4 domains of RNA polymerase sigma factors"/>
    <property type="match status" value="1"/>
</dbReference>
<dbReference type="AlphaFoldDB" id="A0A4R0JVI9"/>
<evidence type="ECO:0000256" key="1">
    <source>
        <dbReference type="ARBA" id="ARBA00010641"/>
    </source>
</evidence>
<dbReference type="InterPro" id="IPR036388">
    <property type="entry name" value="WH-like_DNA-bd_sf"/>
</dbReference>
<dbReference type="GO" id="GO:0006352">
    <property type="term" value="P:DNA-templated transcription initiation"/>
    <property type="evidence" value="ECO:0007669"/>
    <property type="project" value="InterPro"/>
</dbReference>
<protein>
    <submittedName>
        <fullName evidence="10">RNA polymerase sigma-70 factor</fullName>
    </submittedName>
</protein>
<feature type="region of interest" description="Disordered" evidence="6">
    <location>
        <begin position="1"/>
        <end position="58"/>
    </location>
</feature>
<feature type="domain" description="SnoaL-like" evidence="9">
    <location>
        <begin position="360"/>
        <end position="454"/>
    </location>
</feature>
<dbReference type="PANTHER" id="PTHR30173">
    <property type="entry name" value="SIGMA 19 FACTOR"/>
    <property type="match status" value="1"/>
</dbReference>
<feature type="region of interest" description="Disordered" evidence="6">
    <location>
        <begin position="96"/>
        <end position="159"/>
    </location>
</feature>
<dbReference type="GO" id="GO:0003677">
    <property type="term" value="F:DNA binding"/>
    <property type="evidence" value="ECO:0007669"/>
    <property type="project" value="InterPro"/>
</dbReference>
<dbReference type="Gene3D" id="3.10.450.50">
    <property type="match status" value="1"/>
</dbReference>
<sequence length="477" mass="50888">MVRADGRVEQPEDVPQGAGSGEGGAAQPAGAGVDDAAGGVGIALEEAGPDAQGARGDDAVGADRLQLVHGLRLLGVPPPGCRPGEAARCARLAGQRRLHGSGARGDGVRRGDDGDPANGHRRAGRAPAPGPDRRATGRAHGAGLAGELPVPQQRRARTDQPGLQGVLRAEAGHVTEDGADLADEQLAREFDEHRAVLVGAAYRVVGSVTDAEDVVQEAWLRWAAIDHGDIRDPRAYLIRITTRLALNRLREQKARREQYVGPWLPEPMSPELDADPAAVVELADSVSMAMLVVLETLSPLERATFVLREVFDLPYDEIADTLGRSESAVRQLAHRAREHVQARRPRHHVDKARHSELTVQFMAAAGTGDFEQVVSLLAPDAVLVSDGGGKKKAALRPIQGAAKIVRWLFAVIAENPTFEIRMATLNGETAAIAYDGDEPDTVAFLEITDGLITELYLVRNPDKLTAVPPRHTLDPQS</sequence>
<feature type="compositionally biased region" description="Basic and acidic residues" evidence="6">
    <location>
        <begin position="1"/>
        <end position="10"/>
    </location>
</feature>
<dbReference type="InterPro" id="IPR014284">
    <property type="entry name" value="RNA_pol_sigma-70_dom"/>
</dbReference>
<keyword evidence="3" id="KW-0805">Transcription regulation</keyword>
<dbReference type="Proteomes" id="UP000291144">
    <property type="component" value="Unassembled WGS sequence"/>
</dbReference>
<dbReference type="Gene3D" id="1.10.10.10">
    <property type="entry name" value="Winged helix-like DNA-binding domain superfamily/Winged helix DNA-binding domain"/>
    <property type="match status" value="1"/>
</dbReference>
<evidence type="ECO:0000256" key="4">
    <source>
        <dbReference type="ARBA" id="ARBA00023082"/>
    </source>
</evidence>
<name>A0A4R0JVI9_9ACTN</name>